<keyword evidence="1" id="KW-0812">Transmembrane</keyword>
<evidence type="ECO:0000313" key="2">
    <source>
        <dbReference type="EMBL" id="KAJ7220275.1"/>
    </source>
</evidence>
<evidence type="ECO:0000313" key="3">
    <source>
        <dbReference type="Proteomes" id="UP001219525"/>
    </source>
</evidence>
<comment type="caution">
    <text evidence="2">The sequence shown here is derived from an EMBL/GenBank/DDBJ whole genome shotgun (WGS) entry which is preliminary data.</text>
</comment>
<gene>
    <name evidence="2" type="ORF">GGX14DRAFT_560080</name>
</gene>
<proteinExistence type="predicted"/>
<keyword evidence="1" id="KW-1133">Transmembrane helix</keyword>
<sequence>MSVSNSALDINYSILITGLAFVPGRYLCLAFMFAWLAYQGARHRTPAGRISELNNAINTTKHVLARAESTCTRDQVVLFELRHRLLQEVKVASKLECRILEIEGTKWARREYIRSVIAIESLQIINKCAREMKNIHNTIRRIVQEDNQRKLDEDIRDIRELLAAMYSPTRTRARYPHLVSRRFQSRSDAADDHYG</sequence>
<name>A0AAD6VUM1_9AGAR</name>
<dbReference type="EMBL" id="JARJCW010000010">
    <property type="protein sequence ID" value="KAJ7220275.1"/>
    <property type="molecule type" value="Genomic_DNA"/>
</dbReference>
<evidence type="ECO:0000256" key="1">
    <source>
        <dbReference type="SAM" id="Phobius"/>
    </source>
</evidence>
<dbReference type="Proteomes" id="UP001219525">
    <property type="component" value="Unassembled WGS sequence"/>
</dbReference>
<keyword evidence="3" id="KW-1185">Reference proteome</keyword>
<keyword evidence="1" id="KW-0472">Membrane</keyword>
<protein>
    <submittedName>
        <fullName evidence="2">Uncharacterized protein</fullName>
    </submittedName>
</protein>
<feature type="transmembrane region" description="Helical" evidence="1">
    <location>
        <begin position="12"/>
        <end position="38"/>
    </location>
</feature>
<dbReference type="AlphaFoldDB" id="A0AAD6VUM1"/>
<reference evidence="2" key="1">
    <citation type="submission" date="2023-03" db="EMBL/GenBank/DDBJ databases">
        <title>Massive genome expansion in bonnet fungi (Mycena s.s.) driven by repeated elements and novel gene families across ecological guilds.</title>
        <authorList>
            <consortium name="Lawrence Berkeley National Laboratory"/>
            <person name="Harder C.B."/>
            <person name="Miyauchi S."/>
            <person name="Viragh M."/>
            <person name="Kuo A."/>
            <person name="Thoen E."/>
            <person name="Andreopoulos B."/>
            <person name="Lu D."/>
            <person name="Skrede I."/>
            <person name="Drula E."/>
            <person name="Henrissat B."/>
            <person name="Morin E."/>
            <person name="Kohler A."/>
            <person name="Barry K."/>
            <person name="LaButti K."/>
            <person name="Morin E."/>
            <person name="Salamov A."/>
            <person name="Lipzen A."/>
            <person name="Mereny Z."/>
            <person name="Hegedus B."/>
            <person name="Baldrian P."/>
            <person name="Stursova M."/>
            <person name="Weitz H."/>
            <person name="Taylor A."/>
            <person name="Grigoriev I.V."/>
            <person name="Nagy L.G."/>
            <person name="Martin F."/>
            <person name="Kauserud H."/>
        </authorList>
    </citation>
    <scope>NUCLEOTIDE SEQUENCE</scope>
    <source>
        <strain evidence="2">9144</strain>
    </source>
</reference>
<accession>A0AAD6VUM1</accession>
<organism evidence="2 3">
    <name type="scientific">Mycena pura</name>
    <dbReference type="NCBI Taxonomy" id="153505"/>
    <lineage>
        <taxon>Eukaryota</taxon>
        <taxon>Fungi</taxon>
        <taxon>Dikarya</taxon>
        <taxon>Basidiomycota</taxon>
        <taxon>Agaricomycotina</taxon>
        <taxon>Agaricomycetes</taxon>
        <taxon>Agaricomycetidae</taxon>
        <taxon>Agaricales</taxon>
        <taxon>Marasmiineae</taxon>
        <taxon>Mycenaceae</taxon>
        <taxon>Mycena</taxon>
    </lineage>
</organism>